<evidence type="ECO:0000313" key="2">
    <source>
        <dbReference type="Proteomes" id="UP000748756"/>
    </source>
</evidence>
<dbReference type="AlphaFoldDB" id="A0A9P5VF97"/>
<dbReference type="EMBL" id="JAAAUQ010000022">
    <property type="protein sequence ID" value="KAF9156514.1"/>
    <property type="molecule type" value="Genomic_DNA"/>
</dbReference>
<sequence length="94" mass="10808">MLTLGSEKIGRPGYLHLLGGRTKLKALFGSVSTTTEKTMATTGMDEVKRMEKHWPALEKADFFTNENEKMFTESFQWFLKQRTDGKRTLQLATY</sequence>
<dbReference type="OrthoDB" id="2447533at2759"/>
<dbReference type="Proteomes" id="UP000748756">
    <property type="component" value="Unassembled WGS sequence"/>
</dbReference>
<evidence type="ECO:0000313" key="1">
    <source>
        <dbReference type="EMBL" id="KAF9156514.1"/>
    </source>
</evidence>
<name>A0A9P5VF97_9FUNG</name>
<protein>
    <submittedName>
        <fullName evidence="1">Uncharacterized protein</fullName>
    </submittedName>
</protein>
<comment type="caution">
    <text evidence="1">The sequence shown here is derived from an EMBL/GenBank/DDBJ whole genome shotgun (WGS) entry which is preliminary data.</text>
</comment>
<proteinExistence type="predicted"/>
<keyword evidence="2" id="KW-1185">Reference proteome</keyword>
<accession>A0A9P5VF97</accession>
<reference evidence="1" key="1">
    <citation type="journal article" date="2020" name="Fungal Divers.">
        <title>Resolving the Mortierellaceae phylogeny through synthesis of multi-gene phylogenetics and phylogenomics.</title>
        <authorList>
            <person name="Vandepol N."/>
            <person name="Liber J."/>
            <person name="Desiro A."/>
            <person name="Na H."/>
            <person name="Kennedy M."/>
            <person name="Barry K."/>
            <person name="Grigoriev I.V."/>
            <person name="Miller A.N."/>
            <person name="O'Donnell K."/>
            <person name="Stajich J.E."/>
            <person name="Bonito G."/>
        </authorList>
    </citation>
    <scope>NUCLEOTIDE SEQUENCE</scope>
    <source>
        <strain evidence="1">NRRL 6426</strain>
    </source>
</reference>
<feature type="non-terminal residue" evidence="1">
    <location>
        <position position="94"/>
    </location>
</feature>
<gene>
    <name evidence="1" type="ORF">BG015_004726</name>
</gene>
<organism evidence="1 2">
    <name type="scientific">Linnemannia schmuckeri</name>
    <dbReference type="NCBI Taxonomy" id="64567"/>
    <lineage>
        <taxon>Eukaryota</taxon>
        <taxon>Fungi</taxon>
        <taxon>Fungi incertae sedis</taxon>
        <taxon>Mucoromycota</taxon>
        <taxon>Mortierellomycotina</taxon>
        <taxon>Mortierellomycetes</taxon>
        <taxon>Mortierellales</taxon>
        <taxon>Mortierellaceae</taxon>
        <taxon>Linnemannia</taxon>
    </lineage>
</organism>